<reference evidence="2 3" key="1">
    <citation type="submission" date="2017-03" db="EMBL/GenBank/DDBJ databases">
        <authorList>
            <person name="Afonso C.L."/>
            <person name="Miller P.J."/>
            <person name="Scott M.A."/>
            <person name="Spackman E."/>
            <person name="Goraichik I."/>
            <person name="Dimitrov K.M."/>
            <person name="Suarez D.L."/>
            <person name="Swayne D.E."/>
        </authorList>
    </citation>
    <scope>NUCLEOTIDE SEQUENCE [LARGE SCALE GENOMIC DNA]</scope>
    <source>
        <strain evidence="2 3">CECT 8620</strain>
    </source>
</reference>
<name>A0A1Y5RGE8_9RHOB</name>
<accession>A0A1Y5RGE8</accession>
<evidence type="ECO:0008006" key="4">
    <source>
        <dbReference type="Google" id="ProtNLM"/>
    </source>
</evidence>
<sequence length="107" mass="11215">MSRSLSITVILGLLASLAGCAATTPSVSMITAAPVLRVVEGDRFQVYVDAARERAEAHRTNVVFPPPSKFEVLQHGAIAIREATGCAIAEGGLQGDQAIIKARLDCP</sequence>
<evidence type="ECO:0000313" key="3">
    <source>
        <dbReference type="Proteomes" id="UP000193862"/>
    </source>
</evidence>
<gene>
    <name evidence="2" type="ORF">AQS8620_00351</name>
</gene>
<evidence type="ECO:0000256" key="1">
    <source>
        <dbReference type="SAM" id="SignalP"/>
    </source>
</evidence>
<dbReference type="RefSeq" id="WP_143267383.1">
    <property type="nucleotide sequence ID" value="NZ_FWFS01000001.1"/>
</dbReference>
<evidence type="ECO:0000313" key="2">
    <source>
        <dbReference type="EMBL" id="SLN16897.1"/>
    </source>
</evidence>
<dbReference type="AlphaFoldDB" id="A0A1Y5RGE8"/>
<keyword evidence="1" id="KW-0732">Signal</keyword>
<organism evidence="2 3">
    <name type="scientific">Aquimixticola soesokkakensis</name>
    <dbReference type="NCBI Taxonomy" id="1519096"/>
    <lineage>
        <taxon>Bacteria</taxon>
        <taxon>Pseudomonadati</taxon>
        <taxon>Pseudomonadota</taxon>
        <taxon>Alphaproteobacteria</taxon>
        <taxon>Rhodobacterales</taxon>
        <taxon>Paracoccaceae</taxon>
        <taxon>Aquimixticola</taxon>
    </lineage>
</organism>
<dbReference type="PROSITE" id="PS51257">
    <property type="entry name" value="PROKAR_LIPOPROTEIN"/>
    <property type="match status" value="1"/>
</dbReference>
<dbReference type="OrthoDB" id="7864349at2"/>
<feature type="chain" id="PRO_5012667011" description="Lipoprotein" evidence="1">
    <location>
        <begin position="22"/>
        <end position="107"/>
    </location>
</feature>
<dbReference type="Proteomes" id="UP000193862">
    <property type="component" value="Unassembled WGS sequence"/>
</dbReference>
<dbReference type="EMBL" id="FWFS01000001">
    <property type="protein sequence ID" value="SLN16897.1"/>
    <property type="molecule type" value="Genomic_DNA"/>
</dbReference>
<feature type="signal peptide" evidence="1">
    <location>
        <begin position="1"/>
        <end position="21"/>
    </location>
</feature>
<protein>
    <recommendedName>
        <fullName evidence="4">Lipoprotein</fullName>
    </recommendedName>
</protein>
<proteinExistence type="predicted"/>
<keyword evidence="3" id="KW-1185">Reference proteome</keyword>